<reference evidence="2" key="1">
    <citation type="submission" date="2014-11" db="EMBL/GenBank/DDBJ databases">
        <authorList>
            <person name="Amaro Gonzalez C."/>
        </authorList>
    </citation>
    <scope>NUCLEOTIDE SEQUENCE</scope>
</reference>
<evidence type="ECO:0000256" key="1">
    <source>
        <dbReference type="SAM" id="Phobius"/>
    </source>
</evidence>
<organism evidence="2">
    <name type="scientific">Anguilla anguilla</name>
    <name type="common">European freshwater eel</name>
    <name type="synonym">Muraena anguilla</name>
    <dbReference type="NCBI Taxonomy" id="7936"/>
    <lineage>
        <taxon>Eukaryota</taxon>
        <taxon>Metazoa</taxon>
        <taxon>Chordata</taxon>
        <taxon>Craniata</taxon>
        <taxon>Vertebrata</taxon>
        <taxon>Euteleostomi</taxon>
        <taxon>Actinopterygii</taxon>
        <taxon>Neopterygii</taxon>
        <taxon>Teleostei</taxon>
        <taxon>Anguilliformes</taxon>
        <taxon>Anguillidae</taxon>
        <taxon>Anguilla</taxon>
    </lineage>
</organism>
<keyword evidence="1" id="KW-1133">Transmembrane helix</keyword>
<evidence type="ECO:0000313" key="2">
    <source>
        <dbReference type="EMBL" id="JAI03363.1"/>
    </source>
</evidence>
<proteinExistence type="predicted"/>
<keyword evidence="1" id="KW-0472">Membrane</keyword>
<reference evidence="2" key="2">
    <citation type="journal article" date="2015" name="Fish Shellfish Immunol.">
        <title>Early steps in the European eel (Anguilla anguilla)-Vibrio vulnificus interaction in the gills: Role of the RtxA13 toxin.</title>
        <authorList>
            <person name="Callol A."/>
            <person name="Pajuelo D."/>
            <person name="Ebbesson L."/>
            <person name="Teles M."/>
            <person name="MacKenzie S."/>
            <person name="Amaro C."/>
        </authorList>
    </citation>
    <scope>NUCLEOTIDE SEQUENCE</scope>
</reference>
<feature type="transmembrane region" description="Helical" evidence="1">
    <location>
        <begin position="20"/>
        <end position="38"/>
    </location>
</feature>
<accession>A0A0E9XKV6</accession>
<dbReference type="AlphaFoldDB" id="A0A0E9XKV6"/>
<name>A0A0E9XKV6_ANGAN</name>
<protein>
    <submittedName>
        <fullName evidence="2">Uncharacterized protein</fullName>
    </submittedName>
</protein>
<sequence>MLTSSGLAPSPPYSNWKPSLIASPNQTCFFSLMFLLVYQFF</sequence>
<keyword evidence="1" id="KW-0812">Transmembrane</keyword>
<dbReference type="EMBL" id="GBXM01005215">
    <property type="protein sequence ID" value="JAI03363.1"/>
    <property type="molecule type" value="Transcribed_RNA"/>
</dbReference>